<dbReference type="EMBL" id="CP042326">
    <property type="protein sequence ID" value="QDZ39846.1"/>
    <property type="molecule type" value="Genomic_DNA"/>
</dbReference>
<evidence type="ECO:0000313" key="2">
    <source>
        <dbReference type="Proteomes" id="UP000318453"/>
    </source>
</evidence>
<gene>
    <name evidence="1" type="ORF">FRE64_07755</name>
</gene>
<dbReference type="AlphaFoldDB" id="A0A5B8NLF3"/>
<dbReference type="KEGG" id="enn:FRE64_07755"/>
<reference evidence="1" key="1">
    <citation type="submission" date="2019-08" db="EMBL/GenBank/DDBJ databases">
        <title>Carotenoids and Carotenoid Binding Proteins in the Halophilic Cyanobacterium Euhalothece sp. ZM00.</title>
        <authorList>
            <person name="Cho S.M."/>
            <person name="Song J.Y."/>
            <person name="Park Y.-I."/>
        </authorList>
    </citation>
    <scope>NUCLEOTIDE SEQUENCE [LARGE SCALE GENOMIC DNA]</scope>
    <source>
        <strain evidence="1">Z-M001</strain>
    </source>
</reference>
<proteinExistence type="predicted"/>
<dbReference type="Proteomes" id="UP000318453">
    <property type="component" value="Chromosome"/>
</dbReference>
<protein>
    <submittedName>
        <fullName evidence="1">Uncharacterized protein</fullName>
    </submittedName>
</protein>
<organism evidence="1 2">
    <name type="scientific">Euhalothece natronophila Z-M001</name>
    <dbReference type="NCBI Taxonomy" id="522448"/>
    <lineage>
        <taxon>Bacteria</taxon>
        <taxon>Bacillati</taxon>
        <taxon>Cyanobacteriota</taxon>
        <taxon>Cyanophyceae</taxon>
        <taxon>Oscillatoriophycideae</taxon>
        <taxon>Chroococcales</taxon>
        <taxon>Halothecacae</taxon>
        <taxon>Halothece cluster</taxon>
        <taxon>Euhalothece</taxon>
    </lineage>
</organism>
<accession>A0A5B8NLF3</accession>
<dbReference type="RefSeq" id="WP_146295443.1">
    <property type="nucleotide sequence ID" value="NZ_CP042326.1"/>
</dbReference>
<evidence type="ECO:0000313" key="1">
    <source>
        <dbReference type="EMBL" id="QDZ39846.1"/>
    </source>
</evidence>
<name>A0A5B8NLF3_9CHRO</name>
<dbReference type="OrthoDB" id="484274at2"/>
<sequence length="111" mass="13341">MLVPAEKTVKLQLEKRLEEERIKEEKMHEVLLLLDNLVEREEATVKDVLNRLYDVGSINIINKKVRFRPMNRLLKMIARLSKPAFRAVAWRWFKRNGPQLITRWLRTKVSF</sequence>
<keyword evidence="2" id="KW-1185">Reference proteome</keyword>